<accession>A0A8T2R5J6</accession>
<feature type="region of interest" description="Disordered" evidence="1">
    <location>
        <begin position="122"/>
        <end position="158"/>
    </location>
</feature>
<feature type="compositionally biased region" description="Low complexity" evidence="1">
    <location>
        <begin position="141"/>
        <end position="158"/>
    </location>
</feature>
<dbReference type="Proteomes" id="UP000825935">
    <property type="component" value="Chromosome 29"/>
</dbReference>
<feature type="region of interest" description="Disordered" evidence="1">
    <location>
        <begin position="176"/>
        <end position="208"/>
    </location>
</feature>
<feature type="region of interest" description="Disordered" evidence="1">
    <location>
        <begin position="222"/>
        <end position="244"/>
    </location>
</feature>
<sequence>MKFLSWASKKLLSSNGIHDNQYNGSSEFYAREGKFNEIIAGQHQFVMCIEREESRTFSVDQGHSEIFRIGTLGVGDLLTRNNEEAERSEDEEEEDEFSVEYEEDGFGGMQEKVQFVQENSEGAEGLGEEGGHRLFRTSSGTDSSMSLRRSTSSSCESEASLDIQKLQEELRQILHFQPVPEKQQAKASRKRSAPIEARNTKPNNFSSDINVVDDANAFAHLSRSRQNSKVDGRNTSSKPSGKAAGQLVGIPARQIFPEMSVDAPMKAIISNSDCQSLSSISMNSNVNHCLSKAHEYSSSLRRKHYSLLMQSIRSKMLHSTAPTHVNTAAPIYESLLKANGGYDLPQRNSTISKVVNICRRVVKRRSNVARKRRKELGSYEQTKPVSWYSLYDEKENPNWAIAKSHGGSERFIDYITNILAQMDNMNDTYPLSCERRSFSHEINRRDDDVQDHINAKRYAKSPISESWIDTDDESQQMNVLKRLQQRIVMVWCSFLAD</sequence>
<evidence type="ECO:0000256" key="1">
    <source>
        <dbReference type="SAM" id="MobiDB-lite"/>
    </source>
</evidence>
<evidence type="ECO:0000313" key="2">
    <source>
        <dbReference type="EMBL" id="KAH7291662.1"/>
    </source>
</evidence>
<dbReference type="EMBL" id="CM035434">
    <property type="protein sequence ID" value="KAH7291662.1"/>
    <property type="molecule type" value="Genomic_DNA"/>
</dbReference>
<dbReference type="AlphaFoldDB" id="A0A8T2R5J6"/>
<reference evidence="2" key="1">
    <citation type="submission" date="2021-08" db="EMBL/GenBank/DDBJ databases">
        <title>WGS assembly of Ceratopteris richardii.</title>
        <authorList>
            <person name="Marchant D.B."/>
            <person name="Chen G."/>
            <person name="Jenkins J."/>
            <person name="Shu S."/>
            <person name="Leebens-Mack J."/>
            <person name="Grimwood J."/>
            <person name="Schmutz J."/>
            <person name="Soltis P."/>
            <person name="Soltis D."/>
            <person name="Chen Z.-H."/>
        </authorList>
    </citation>
    <scope>NUCLEOTIDE SEQUENCE</scope>
    <source>
        <strain evidence="2">Whitten #5841</strain>
        <tissue evidence="2">Leaf</tissue>
    </source>
</reference>
<keyword evidence="3" id="KW-1185">Reference proteome</keyword>
<feature type="compositionally biased region" description="Polar residues" evidence="1">
    <location>
        <begin position="224"/>
        <end position="239"/>
    </location>
</feature>
<dbReference type="OMA" id="DACNEDM"/>
<proteinExistence type="predicted"/>
<organism evidence="2 3">
    <name type="scientific">Ceratopteris richardii</name>
    <name type="common">Triangle waterfern</name>
    <dbReference type="NCBI Taxonomy" id="49495"/>
    <lineage>
        <taxon>Eukaryota</taxon>
        <taxon>Viridiplantae</taxon>
        <taxon>Streptophyta</taxon>
        <taxon>Embryophyta</taxon>
        <taxon>Tracheophyta</taxon>
        <taxon>Polypodiopsida</taxon>
        <taxon>Polypodiidae</taxon>
        <taxon>Polypodiales</taxon>
        <taxon>Pteridineae</taxon>
        <taxon>Pteridaceae</taxon>
        <taxon>Parkerioideae</taxon>
        <taxon>Ceratopteris</taxon>
    </lineage>
</organism>
<name>A0A8T2R5J6_CERRI</name>
<gene>
    <name evidence="2" type="ORF">KP509_29G027300</name>
</gene>
<comment type="caution">
    <text evidence="2">The sequence shown here is derived from an EMBL/GenBank/DDBJ whole genome shotgun (WGS) entry which is preliminary data.</text>
</comment>
<evidence type="ECO:0000313" key="3">
    <source>
        <dbReference type="Proteomes" id="UP000825935"/>
    </source>
</evidence>
<feature type="compositionally biased region" description="Acidic residues" evidence="1">
    <location>
        <begin position="86"/>
        <end position="102"/>
    </location>
</feature>
<feature type="region of interest" description="Disordered" evidence="1">
    <location>
        <begin position="79"/>
        <end position="102"/>
    </location>
</feature>
<protein>
    <submittedName>
        <fullName evidence="2">Uncharacterized protein</fullName>
    </submittedName>
</protein>